<feature type="domain" description="Histidine kinase/HSP90-like ATPase" evidence="2">
    <location>
        <begin position="37"/>
        <end position="132"/>
    </location>
</feature>
<dbReference type="InterPro" id="IPR003594">
    <property type="entry name" value="HATPase_dom"/>
</dbReference>
<dbReference type="InterPro" id="IPR050267">
    <property type="entry name" value="Anti-sigma-factor_SerPK"/>
</dbReference>
<reference evidence="4" key="1">
    <citation type="submission" date="2018-06" db="EMBL/GenBank/DDBJ databases">
        <authorList>
            <person name="Li K."/>
        </authorList>
    </citation>
    <scope>NUCLEOTIDE SEQUENCE [LARGE SCALE GENOMIC DNA]</scope>
    <source>
        <strain evidence="4">ZFG47</strain>
        <plasmid evidence="4">unnamed1</plasmid>
    </source>
</reference>
<dbReference type="SUPFAM" id="SSF55874">
    <property type="entry name" value="ATPase domain of HSP90 chaperone/DNA topoisomerase II/histidine kinase"/>
    <property type="match status" value="1"/>
</dbReference>
<keyword evidence="1" id="KW-0723">Serine/threonine-protein kinase</keyword>
<keyword evidence="4" id="KW-1185">Reference proteome</keyword>
<geneLocation type="plasmid" evidence="3 4">
    <name>unnamed1</name>
</geneLocation>
<keyword evidence="1" id="KW-0808">Transferase</keyword>
<protein>
    <submittedName>
        <fullName evidence="3">ATP-binding protein</fullName>
    </submittedName>
</protein>
<dbReference type="Gene3D" id="3.30.565.10">
    <property type="entry name" value="Histidine kinase-like ATPase, C-terminal domain"/>
    <property type="match status" value="1"/>
</dbReference>
<dbReference type="KEGG" id="scad:DN051_41980"/>
<dbReference type="PANTHER" id="PTHR35526">
    <property type="entry name" value="ANTI-SIGMA-F FACTOR RSBW-RELATED"/>
    <property type="match status" value="1"/>
</dbReference>
<accession>A0A2Z4JDI4</accession>
<proteinExistence type="predicted"/>
<keyword evidence="3" id="KW-0614">Plasmid</keyword>
<keyword evidence="1" id="KW-0418">Kinase</keyword>
<name>A0A2Z4JDI4_9ACTN</name>
<evidence type="ECO:0000313" key="3">
    <source>
        <dbReference type="EMBL" id="AWW43179.1"/>
    </source>
</evidence>
<evidence type="ECO:0000313" key="4">
    <source>
        <dbReference type="Proteomes" id="UP000249616"/>
    </source>
</evidence>
<evidence type="ECO:0000259" key="2">
    <source>
        <dbReference type="Pfam" id="PF13581"/>
    </source>
</evidence>
<dbReference type="CDD" id="cd16936">
    <property type="entry name" value="HATPase_RsbW-like"/>
    <property type="match status" value="1"/>
</dbReference>
<keyword evidence="3" id="KW-0067">ATP-binding</keyword>
<dbReference type="PANTHER" id="PTHR35526:SF3">
    <property type="entry name" value="ANTI-SIGMA-F FACTOR RSBW"/>
    <property type="match status" value="1"/>
</dbReference>
<dbReference type="InterPro" id="IPR036890">
    <property type="entry name" value="HATPase_C_sf"/>
</dbReference>
<dbReference type="EMBL" id="CP030074">
    <property type="protein sequence ID" value="AWW43179.1"/>
    <property type="molecule type" value="Genomic_DNA"/>
</dbReference>
<dbReference type="AlphaFoldDB" id="A0A2Z4JDI4"/>
<dbReference type="GO" id="GO:0005524">
    <property type="term" value="F:ATP binding"/>
    <property type="evidence" value="ECO:0007669"/>
    <property type="project" value="UniProtKB-KW"/>
</dbReference>
<organism evidence="3 4">
    <name type="scientific">Streptomyces cadmiisoli</name>
    <dbReference type="NCBI Taxonomy" id="2184053"/>
    <lineage>
        <taxon>Bacteria</taxon>
        <taxon>Bacillati</taxon>
        <taxon>Actinomycetota</taxon>
        <taxon>Actinomycetes</taxon>
        <taxon>Kitasatosporales</taxon>
        <taxon>Streptomycetaceae</taxon>
        <taxon>Streptomyces</taxon>
        <taxon>Streptomyces aurantiacus group</taxon>
    </lineage>
</organism>
<sequence length="158" mass="16810">MTTTALRMPRPVHRDGEVLHQRIAVAPRSGDALPCAEDASRVRAIRRIAAARLRSCGLEALSTEVALIVSELLTNALMHSGTTEITLHLGLQDGFLHVTVIDGMPGHAARKPTTDDAESGRGLALVQAVASENGGTWGTSKDGAETWCSLRVPSKERP</sequence>
<gene>
    <name evidence="3" type="ORF">DN051_41980</name>
</gene>
<dbReference type="RefSeq" id="WP_112443039.1">
    <property type="nucleotide sequence ID" value="NZ_CP030074.1"/>
</dbReference>
<evidence type="ECO:0000256" key="1">
    <source>
        <dbReference type="ARBA" id="ARBA00022527"/>
    </source>
</evidence>
<dbReference type="Proteomes" id="UP000249616">
    <property type="component" value="Plasmid unnamed1"/>
</dbReference>
<dbReference type="Pfam" id="PF13581">
    <property type="entry name" value="HATPase_c_2"/>
    <property type="match status" value="1"/>
</dbReference>
<keyword evidence="3" id="KW-0547">Nucleotide-binding</keyword>
<dbReference type="GO" id="GO:0004674">
    <property type="term" value="F:protein serine/threonine kinase activity"/>
    <property type="evidence" value="ECO:0007669"/>
    <property type="project" value="UniProtKB-KW"/>
</dbReference>